<dbReference type="GO" id="GO:2001070">
    <property type="term" value="F:starch binding"/>
    <property type="evidence" value="ECO:0007669"/>
    <property type="project" value="InterPro"/>
</dbReference>
<name>A0A8J4BEJ0_9CHLO</name>
<dbReference type="InterPro" id="IPR013784">
    <property type="entry name" value="Carb-bd-like_fold"/>
</dbReference>
<evidence type="ECO:0000313" key="4">
    <source>
        <dbReference type="Proteomes" id="UP000747399"/>
    </source>
</evidence>
<dbReference type="AlphaFoldDB" id="A0A8J4BEJ0"/>
<organism evidence="3 4">
    <name type="scientific">Volvox africanus</name>
    <dbReference type="NCBI Taxonomy" id="51714"/>
    <lineage>
        <taxon>Eukaryota</taxon>
        <taxon>Viridiplantae</taxon>
        <taxon>Chlorophyta</taxon>
        <taxon>core chlorophytes</taxon>
        <taxon>Chlorophyceae</taxon>
        <taxon>CS clade</taxon>
        <taxon>Chlamydomonadales</taxon>
        <taxon>Volvocaceae</taxon>
        <taxon>Volvox</taxon>
    </lineage>
</organism>
<feature type="domain" description="CBM20" evidence="2">
    <location>
        <begin position="29"/>
        <end position="129"/>
    </location>
</feature>
<dbReference type="PANTHER" id="PTHR15048:SF0">
    <property type="entry name" value="STARCH-BINDING DOMAIN-CONTAINING PROTEIN 1"/>
    <property type="match status" value="1"/>
</dbReference>
<comment type="caution">
    <text evidence="3">The sequence shown here is derived from an EMBL/GenBank/DDBJ whole genome shotgun (WGS) entry which is preliminary data.</text>
</comment>
<dbReference type="GO" id="GO:0016020">
    <property type="term" value="C:membrane"/>
    <property type="evidence" value="ECO:0007669"/>
    <property type="project" value="TreeGrafter"/>
</dbReference>
<protein>
    <recommendedName>
        <fullName evidence="5">CBM20 domain-containing protein</fullName>
    </recommendedName>
</protein>
<dbReference type="InterPro" id="IPR036361">
    <property type="entry name" value="SAP_dom_sf"/>
</dbReference>
<accession>A0A8J4BEJ0</accession>
<dbReference type="CDD" id="cd05467">
    <property type="entry name" value="CBM20"/>
    <property type="match status" value="1"/>
</dbReference>
<evidence type="ECO:0000313" key="3">
    <source>
        <dbReference type="EMBL" id="GIL59714.1"/>
    </source>
</evidence>
<dbReference type="InterPro" id="IPR013783">
    <property type="entry name" value="Ig-like_fold"/>
</dbReference>
<dbReference type="InterPro" id="IPR002044">
    <property type="entry name" value="CBM20"/>
</dbReference>
<evidence type="ECO:0008006" key="5">
    <source>
        <dbReference type="Google" id="ProtNLM"/>
    </source>
</evidence>
<dbReference type="EMBL" id="BNCO01000036">
    <property type="protein sequence ID" value="GIL59714.1"/>
    <property type="molecule type" value="Genomic_DNA"/>
</dbReference>
<gene>
    <name evidence="3" type="ORF">Vafri_14445</name>
</gene>
<dbReference type="Pfam" id="PF00686">
    <property type="entry name" value="CBM_20"/>
    <property type="match status" value="1"/>
</dbReference>
<feature type="domain" description="SAP" evidence="1">
    <location>
        <begin position="296"/>
        <end position="330"/>
    </location>
</feature>
<dbReference type="SMART" id="SM01065">
    <property type="entry name" value="CBM_2"/>
    <property type="match status" value="1"/>
</dbReference>
<dbReference type="Proteomes" id="UP000747399">
    <property type="component" value="Unassembled WGS sequence"/>
</dbReference>
<dbReference type="Gene3D" id="1.10.720.30">
    <property type="entry name" value="SAP domain"/>
    <property type="match status" value="1"/>
</dbReference>
<sequence length="332" mass="35097">MALTSLKVRAMPGTVLRTGRLPRCVVRVQADLSSTTVNFKVHRHVEFGQSLLLVGSAPELGSWDAKQALELNWGEGDNWSTSATLPVGSSIEYKYIIRRRDALDWCPGQNKAFALPSAASVEVTDSWENPHGTVVALKPLEVAPAVEEAPVAAAPLPVAEVEAPLVAEVTLPLPRTDVAPILPQLTVRNSDILEAATAVSTVENLHVPELEKNGVPTPAVLAAQHQQPPGLLANNIVQGVPLGAIAVASDPITQYEEADKYQVVEVGSAEKAASTAGLGTQSSSSSAGATVTAKSLDKLTMAELRSEVKRRGMSPLGNRRELLTRLQNAGVL</sequence>
<dbReference type="PANTHER" id="PTHR15048">
    <property type="entry name" value="STARCH-BINDING DOMAIN-CONTAINING PROTEIN 1"/>
    <property type="match status" value="1"/>
</dbReference>
<proteinExistence type="predicted"/>
<dbReference type="PROSITE" id="PS50800">
    <property type="entry name" value="SAP"/>
    <property type="match status" value="1"/>
</dbReference>
<dbReference type="InterPro" id="IPR003034">
    <property type="entry name" value="SAP_dom"/>
</dbReference>
<evidence type="ECO:0000259" key="1">
    <source>
        <dbReference type="PROSITE" id="PS50800"/>
    </source>
</evidence>
<dbReference type="SUPFAM" id="SSF49452">
    <property type="entry name" value="Starch-binding domain-like"/>
    <property type="match status" value="1"/>
</dbReference>
<dbReference type="FunFam" id="2.60.40.10:FF:000552">
    <property type="entry name" value="Related to glucoamylase"/>
    <property type="match status" value="1"/>
</dbReference>
<dbReference type="Gene3D" id="2.60.40.10">
    <property type="entry name" value="Immunoglobulins"/>
    <property type="match status" value="1"/>
</dbReference>
<dbReference type="PROSITE" id="PS51166">
    <property type="entry name" value="CBM20"/>
    <property type="match status" value="1"/>
</dbReference>
<reference evidence="3" key="1">
    <citation type="journal article" date="2021" name="Proc. Natl. Acad. Sci. U.S.A.">
        <title>Three genomes in the algal genus Volvox reveal the fate of a haploid sex-determining region after a transition to homothallism.</title>
        <authorList>
            <person name="Yamamoto K."/>
            <person name="Hamaji T."/>
            <person name="Kawai-Toyooka H."/>
            <person name="Matsuzaki R."/>
            <person name="Takahashi F."/>
            <person name="Nishimura Y."/>
            <person name="Kawachi M."/>
            <person name="Noguchi H."/>
            <person name="Minakuchi Y."/>
            <person name="Umen J.G."/>
            <person name="Toyoda A."/>
            <person name="Nozaki H."/>
        </authorList>
    </citation>
    <scope>NUCLEOTIDE SEQUENCE</scope>
    <source>
        <strain evidence="3">NIES-3780</strain>
    </source>
</reference>
<dbReference type="SUPFAM" id="SSF68906">
    <property type="entry name" value="SAP domain"/>
    <property type="match status" value="1"/>
</dbReference>
<evidence type="ECO:0000259" key="2">
    <source>
        <dbReference type="PROSITE" id="PS51166"/>
    </source>
</evidence>
<keyword evidence="4" id="KW-1185">Reference proteome</keyword>